<evidence type="ECO:0000256" key="6">
    <source>
        <dbReference type="SAM" id="Phobius"/>
    </source>
</evidence>
<feature type="transmembrane region" description="Helical" evidence="6">
    <location>
        <begin position="221"/>
        <end position="245"/>
    </location>
</feature>
<dbReference type="InterPro" id="IPR000175">
    <property type="entry name" value="Na/ntran_symport"/>
</dbReference>
<organism evidence="7 8">
    <name type="scientific">Candidatus Amulumruptor caecigallinarius</name>
    <dbReference type="NCBI Taxonomy" id="2109911"/>
    <lineage>
        <taxon>Bacteria</taxon>
        <taxon>Pseudomonadati</taxon>
        <taxon>Bacteroidota</taxon>
        <taxon>Bacteroidia</taxon>
        <taxon>Bacteroidales</taxon>
        <taxon>Muribaculaceae</taxon>
        <taxon>Candidatus Amulumruptor</taxon>
    </lineage>
</organism>
<feature type="transmembrane region" description="Helical" evidence="6">
    <location>
        <begin position="43"/>
        <end position="64"/>
    </location>
</feature>
<feature type="transmembrane region" description="Helical" evidence="6">
    <location>
        <begin position="351"/>
        <end position="371"/>
    </location>
</feature>
<dbReference type="CDD" id="cd10336">
    <property type="entry name" value="SLC6sbd_Tyt1-Like"/>
    <property type="match status" value="1"/>
</dbReference>
<reference evidence="7" key="2">
    <citation type="submission" date="2021-09" db="EMBL/GenBank/DDBJ databases">
        <authorList>
            <person name="Gilroy R."/>
        </authorList>
    </citation>
    <scope>NUCLEOTIDE SEQUENCE</scope>
    <source>
        <strain evidence="7">4100</strain>
    </source>
</reference>
<feature type="transmembrane region" description="Helical" evidence="6">
    <location>
        <begin position="257"/>
        <end position="279"/>
    </location>
</feature>
<evidence type="ECO:0000256" key="2">
    <source>
        <dbReference type="ARBA" id="ARBA00022448"/>
    </source>
</evidence>
<evidence type="ECO:0000256" key="5">
    <source>
        <dbReference type="ARBA" id="ARBA00023136"/>
    </source>
</evidence>
<feature type="transmembrane region" description="Helical" evidence="6">
    <location>
        <begin position="391"/>
        <end position="410"/>
    </location>
</feature>
<comment type="caution">
    <text evidence="7">The sequence shown here is derived from an EMBL/GenBank/DDBJ whole genome shotgun (WGS) entry which is preliminary data.</text>
</comment>
<dbReference type="Proteomes" id="UP000711407">
    <property type="component" value="Unassembled WGS sequence"/>
</dbReference>
<keyword evidence="3 6" id="KW-0812">Transmembrane</keyword>
<keyword evidence="4 6" id="KW-1133">Transmembrane helix</keyword>
<proteinExistence type="predicted"/>
<sequence>MAKKVQFSSKVGLIAATVGSAVGLGNVWRFPAEVQSNGGSSFLLVYVLCVFVLGIPVMLSEFALGRGGGSDAAGSFVKLGVRKGWQAVGYLVILASYLILCFYTVVGGWTLEYLIQSVTGHLYEPVAGAADAKGMFTAHMNEFIADDWNPLVNTYMMIGLTLAVLLGGVQKGIERVSNVLMPVLFVILLGFCVVSLTLPAAQEGIEFFFTPDFSKVSMSMVLSALGQAFFSLSLGMGILVTYASYFPKRANLTRTAFIVSILDLLVVVLMGIIIFPAVLSFGLENESFQGATLVFVTLPQVFDHMPGTQLWSALFFLLLLVATLTSIISIAEVSVKFLYDRFGMRRRNACFAVLLPLFLFSSICSLSMGPLEHIHIFGRNIFDFLDNLTSEYMLTIGAMATCIYMGWFAPKGLLIDELTNRGSMRSHLGPFFLFVIRWIAPVLIGFILFSNLLK</sequence>
<dbReference type="PANTHER" id="PTHR42948">
    <property type="entry name" value="TRANSPORTER"/>
    <property type="match status" value="1"/>
</dbReference>
<dbReference type="PRINTS" id="PR00176">
    <property type="entry name" value="NANEUSMPORT"/>
</dbReference>
<dbReference type="PROSITE" id="PS50267">
    <property type="entry name" value="NA_NEUROTRAN_SYMP_3"/>
    <property type="match status" value="1"/>
</dbReference>
<protein>
    <submittedName>
        <fullName evidence="7">Sodium-dependent transporter</fullName>
    </submittedName>
</protein>
<feature type="transmembrane region" description="Helical" evidence="6">
    <location>
        <begin position="179"/>
        <end position="201"/>
    </location>
</feature>
<name>A0A921JJ82_9BACT</name>
<feature type="transmembrane region" description="Helical" evidence="6">
    <location>
        <begin position="85"/>
        <end position="106"/>
    </location>
</feature>
<evidence type="ECO:0000256" key="4">
    <source>
        <dbReference type="ARBA" id="ARBA00022989"/>
    </source>
</evidence>
<comment type="subcellular location">
    <subcellularLocation>
        <location evidence="1">Membrane</location>
        <topology evidence="1">Multi-pass membrane protein</topology>
    </subcellularLocation>
</comment>
<dbReference type="InterPro" id="IPR047218">
    <property type="entry name" value="YocR/YhdH-like"/>
</dbReference>
<evidence type="ECO:0000256" key="3">
    <source>
        <dbReference type="ARBA" id="ARBA00022692"/>
    </source>
</evidence>
<feature type="transmembrane region" description="Helical" evidence="6">
    <location>
        <begin position="148"/>
        <end position="167"/>
    </location>
</feature>
<evidence type="ECO:0000313" key="8">
    <source>
        <dbReference type="Proteomes" id="UP000711407"/>
    </source>
</evidence>
<evidence type="ECO:0000313" key="7">
    <source>
        <dbReference type="EMBL" id="HJE39599.1"/>
    </source>
</evidence>
<feature type="transmembrane region" description="Helical" evidence="6">
    <location>
        <begin position="12"/>
        <end position="31"/>
    </location>
</feature>
<dbReference type="GO" id="GO:0016020">
    <property type="term" value="C:membrane"/>
    <property type="evidence" value="ECO:0007669"/>
    <property type="project" value="UniProtKB-SubCell"/>
</dbReference>
<dbReference type="PANTHER" id="PTHR42948:SF1">
    <property type="entry name" value="TRANSPORTER"/>
    <property type="match status" value="1"/>
</dbReference>
<dbReference type="Pfam" id="PF00209">
    <property type="entry name" value="SNF"/>
    <property type="match status" value="2"/>
</dbReference>
<dbReference type="NCBIfam" id="NF037979">
    <property type="entry name" value="Na_transp"/>
    <property type="match status" value="1"/>
</dbReference>
<feature type="transmembrane region" description="Helical" evidence="6">
    <location>
        <begin position="313"/>
        <end position="339"/>
    </location>
</feature>
<reference evidence="7" key="1">
    <citation type="journal article" date="2021" name="PeerJ">
        <title>Extensive microbial diversity within the chicken gut microbiome revealed by metagenomics and culture.</title>
        <authorList>
            <person name="Gilroy R."/>
            <person name="Ravi A."/>
            <person name="Getino M."/>
            <person name="Pursley I."/>
            <person name="Horton D.L."/>
            <person name="Alikhan N.F."/>
            <person name="Baker D."/>
            <person name="Gharbi K."/>
            <person name="Hall N."/>
            <person name="Watson M."/>
            <person name="Adriaenssens E.M."/>
            <person name="Foster-Nyarko E."/>
            <person name="Jarju S."/>
            <person name="Secka A."/>
            <person name="Antonio M."/>
            <person name="Oren A."/>
            <person name="Chaudhuri R.R."/>
            <person name="La Ragione R."/>
            <person name="Hildebrand F."/>
            <person name="Pallen M.J."/>
        </authorList>
    </citation>
    <scope>NUCLEOTIDE SEQUENCE</scope>
    <source>
        <strain evidence="7">4100</strain>
    </source>
</reference>
<dbReference type="InterPro" id="IPR037272">
    <property type="entry name" value="SNS_sf"/>
</dbReference>
<dbReference type="AlphaFoldDB" id="A0A921JJ82"/>
<keyword evidence="5 6" id="KW-0472">Membrane</keyword>
<evidence type="ECO:0000256" key="1">
    <source>
        <dbReference type="ARBA" id="ARBA00004141"/>
    </source>
</evidence>
<keyword evidence="2" id="KW-0813">Transport</keyword>
<feature type="transmembrane region" description="Helical" evidence="6">
    <location>
        <begin position="431"/>
        <end position="453"/>
    </location>
</feature>
<accession>A0A921JJ82</accession>
<gene>
    <name evidence="7" type="ORF">K8V47_07585</name>
</gene>
<dbReference type="EMBL" id="DYXT01000039">
    <property type="protein sequence ID" value="HJE39599.1"/>
    <property type="molecule type" value="Genomic_DNA"/>
</dbReference>
<dbReference type="SUPFAM" id="SSF161070">
    <property type="entry name" value="SNF-like"/>
    <property type="match status" value="1"/>
</dbReference>